<sequence>MPFTGLVLDSLAVDVSHALTTPGDVFNLDTNARIALVTHAQAEAERQSQSVLPLTEVTYLPPVPRPGKIIAVGLNYRDHAAEQGKTPPTEPVIFAKYASAITAHNAPIVLPPNSREVDYEAELAVVIGKTARCVPREAAYDYVGGYTILNDVSARDMQRQDKQFTRAKSCDTFAPIGPWLVTPDDIPNPHALDIRLTRNGEVMQASNTREMIFDIPYLIWFLSQSMTLEPGDVISTGTPGGVGVFRQPPVFLQPGDEVAITIEHIGTLRNHVVASVAA</sequence>
<evidence type="ECO:0000256" key="1">
    <source>
        <dbReference type="ARBA" id="ARBA00010211"/>
    </source>
</evidence>
<accession>A0ABX8B1M9</accession>
<dbReference type="InterPro" id="IPR011234">
    <property type="entry name" value="Fumarylacetoacetase-like_C"/>
</dbReference>
<dbReference type="Gene3D" id="3.90.850.10">
    <property type="entry name" value="Fumarylacetoacetase-like, C-terminal domain"/>
    <property type="match status" value="1"/>
</dbReference>
<keyword evidence="5" id="KW-1185">Reference proteome</keyword>
<dbReference type="Pfam" id="PF01557">
    <property type="entry name" value="FAA_hydrolase"/>
    <property type="match status" value="1"/>
</dbReference>
<reference evidence="4 5" key="1">
    <citation type="submission" date="2021-03" db="EMBL/GenBank/DDBJ databases">
        <title>Genomic and phenotypic characterization of Chloracidobacterium isolates provides evidence for multiple species.</title>
        <authorList>
            <person name="Saini M.K."/>
            <person name="Costas A.M.G."/>
            <person name="Tank M."/>
            <person name="Bryant D.A."/>
        </authorList>
    </citation>
    <scope>NUCLEOTIDE SEQUENCE [LARGE SCALE GENOMIC DNA]</scope>
    <source>
        <strain evidence="4 5">N</strain>
    </source>
</reference>
<dbReference type="EMBL" id="CP072642">
    <property type="protein sequence ID" value="QUV94902.1"/>
    <property type="molecule type" value="Genomic_DNA"/>
</dbReference>
<keyword evidence="4" id="KW-0378">Hydrolase</keyword>
<protein>
    <submittedName>
        <fullName evidence="4">Fumarylacetoacetate hydrolase family protein</fullName>
    </submittedName>
</protein>
<gene>
    <name evidence="4" type="ORF">J8C05_00705</name>
</gene>
<keyword evidence="2" id="KW-0479">Metal-binding</keyword>
<dbReference type="GO" id="GO:0016787">
    <property type="term" value="F:hydrolase activity"/>
    <property type="evidence" value="ECO:0007669"/>
    <property type="project" value="UniProtKB-KW"/>
</dbReference>
<feature type="domain" description="Fumarylacetoacetase-like C-terminal" evidence="3">
    <location>
        <begin position="68"/>
        <end position="273"/>
    </location>
</feature>
<evidence type="ECO:0000313" key="5">
    <source>
        <dbReference type="Proteomes" id="UP000677668"/>
    </source>
</evidence>
<name>A0ABX8B1M9_9BACT</name>
<organism evidence="4 5">
    <name type="scientific">Chloracidobacterium sp. N</name>
    <dbReference type="NCBI Taxonomy" id="2821540"/>
    <lineage>
        <taxon>Bacteria</taxon>
        <taxon>Pseudomonadati</taxon>
        <taxon>Acidobacteriota</taxon>
        <taxon>Terriglobia</taxon>
        <taxon>Terriglobales</taxon>
        <taxon>Acidobacteriaceae</taxon>
        <taxon>Chloracidobacterium</taxon>
        <taxon>Chloracidobacterium aggregatum</taxon>
    </lineage>
</organism>
<dbReference type="InterPro" id="IPR036663">
    <property type="entry name" value="Fumarylacetoacetase_C_sf"/>
</dbReference>
<dbReference type="SUPFAM" id="SSF56529">
    <property type="entry name" value="FAH"/>
    <property type="match status" value="1"/>
</dbReference>
<comment type="similarity">
    <text evidence="1">Belongs to the FAH family.</text>
</comment>
<proteinExistence type="inferred from homology"/>
<evidence type="ECO:0000313" key="4">
    <source>
        <dbReference type="EMBL" id="QUV94902.1"/>
    </source>
</evidence>
<dbReference type="InterPro" id="IPR051121">
    <property type="entry name" value="FAH"/>
</dbReference>
<dbReference type="Proteomes" id="UP000677668">
    <property type="component" value="Chromosome 1"/>
</dbReference>
<dbReference type="PANTHER" id="PTHR42796">
    <property type="entry name" value="FUMARYLACETOACETATE HYDROLASE DOMAIN-CONTAINING PROTEIN 2A-RELATED"/>
    <property type="match status" value="1"/>
</dbReference>
<dbReference type="PANTHER" id="PTHR42796:SF4">
    <property type="entry name" value="FUMARYLACETOACETATE HYDROLASE DOMAIN-CONTAINING PROTEIN 2A"/>
    <property type="match status" value="1"/>
</dbReference>
<evidence type="ECO:0000256" key="2">
    <source>
        <dbReference type="ARBA" id="ARBA00022723"/>
    </source>
</evidence>
<evidence type="ECO:0000259" key="3">
    <source>
        <dbReference type="Pfam" id="PF01557"/>
    </source>
</evidence>